<dbReference type="InterPro" id="IPR036736">
    <property type="entry name" value="ACP-like_sf"/>
</dbReference>
<proteinExistence type="inferred from homology"/>
<dbReference type="InterPro" id="IPR003231">
    <property type="entry name" value="ACP"/>
</dbReference>
<keyword evidence="2 3" id="KW-0597">Phosphoprotein</keyword>
<dbReference type="PROSITE" id="PS50075">
    <property type="entry name" value="CARRIER"/>
    <property type="match status" value="1"/>
</dbReference>
<evidence type="ECO:0000259" key="6">
    <source>
        <dbReference type="PROSITE" id="PS50075"/>
    </source>
</evidence>
<name>A0ABT3J9F2_9RHOB</name>
<evidence type="ECO:0000256" key="3">
    <source>
        <dbReference type="HAMAP-Rule" id="MF_01217"/>
    </source>
</evidence>
<feature type="domain" description="Carrier" evidence="6">
    <location>
        <begin position="2"/>
        <end position="77"/>
    </location>
</feature>
<keyword evidence="3" id="KW-0275">Fatty acid biosynthesis</keyword>
<dbReference type="RefSeq" id="WP_264773561.1">
    <property type="nucleotide sequence ID" value="NZ_JAPDOG010000038.1"/>
</dbReference>
<dbReference type="Gene3D" id="1.10.1200.10">
    <property type="entry name" value="ACP-like"/>
    <property type="match status" value="1"/>
</dbReference>
<evidence type="ECO:0000256" key="1">
    <source>
        <dbReference type="ARBA" id="ARBA00022450"/>
    </source>
</evidence>
<organism evidence="7 8">
    <name type="scientific">Defluviimonas salinarum</name>
    <dbReference type="NCBI Taxonomy" id="2992147"/>
    <lineage>
        <taxon>Bacteria</taxon>
        <taxon>Pseudomonadati</taxon>
        <taxon>Pseudomonadota</taxon>
        <taxon>Alphaproteobacteria</taxon>
        <taxon>Rhodobacterales</taxon>
        <taxon>Paracoccaceae</taxon>
        <taxon>Albidovulum</taxon>
    </lineage>
</organism>
<dbReference type="Pfam" id="PF00550">
    <property type="entry name" value="PP-binding"/>
    <property type="match status" value="1"/>
</dbReference>
<dbReference type="PANTHER" id="PTHR20863">
    <property type="entry name" value="ACYL CARRIER PROTEIN"/>
    <property type="match status" value="1"/>
</dbReference>
<feature type="modified residue" description="O-(pantetheine 4'-phosphoryl)serine" evidence="3">
    <location>
        <position position="37"/>
    </location>
</feature>
<keyword evidence="3" id="KW-0276">Fatty acid metabolism</keyword>
<keyword evidence="1 3" id="KW-0596">Phosphopantetheine</keyword>
<comment type="caution">
    <text evidence="7">The sequence shown here is derived from an EMBL/GenBank/DDBJ whole genome shotgun (WGS) entry which is preliminary data.</text>
</comment>
<accession>A0ABT3J9F2</accession>
<comment type="similarity">
    <text evidence="3">Belongs to the acyl carrier protein (ACP) family.</text>
</comment>
<comment type="subcellular location">
    <subcellularLocation>
        <location evidence="3">Cytoplasm</location>
    </subcellularLocation>
</comment>
<keyword evidence="3" id="KW-0963">Cytoplasm</keyword>
<evidence type="ECO:0000256" key="2">
    <source>
        <dbReference type="ARBA" id="ARBA00022553"/>
    </source>
</evidence>
<keyword evidence="3" id="KW-0444">Lipid biosynthesis</keyword>
<dbReference type="Proteomes" id="UP001207582">
    <property type="component" value="Unassembled WGS sequence"/>
</dbReference>
<sequence length="84" mass="8906">MPDADIRLREITAKLLNADPDRISPASRFVDDLGAGSLETVELVMAFEDAFGIEIPDDVIETLETVGAAASYIRLAGGRTSLAA</sequence>
<comment type="PTM">
    <text evidence="5">4'-phosphopantetheine is transferred from CoA to a specific serine of apo-ACP by acpS.</text>
</comment>
<dbReference type="SUPFAM" id="SSF47336">
    <property type="entry name" value="ACP-like"/>
    <property type="match status" value="1"/>
</dbReference>
<evidence type="ECO:0000256" key="5">
    <source>
        <dbReference type="RuleBase" id="RU003545"/>
    </source>
</evidence>
<evidence type="ECO:0000256" key="4">
    <source>
        <dbReference type="NCBIfam" id="TIGR00517"/>
    </source>
</evidence>
<dbReference type="NCBIfam" id="TIGR00517">
    <property type="entry name" value="acyl_carrier"/>
    <property type="match status" value="1"/>
</dbReference>
<dbReference type="HAMAP" id="MF_01217">
    <property type="entry name" value="Acyl_carrier"/>
    <property type="match status" value="1"/>
</dbReference>
<evidence type="ECO:0000313" key="7">
    <source>
        <dbReference type="EMBL" id="MCW3784311.1"/>
    </source>
</evidence>
<reference evidence="7 8" key="1">
    <citation type="submission" date="2022-10" db="EMBL/GenBank/DDBJ databases">
        <title>Defluviimonas sp. CAU 1641 isolated from mud.</title>
        <authorList>
            <person name="Kim W."/>
        </authorList>
    </citation>
    <scope>NUCLEOTIDE SEQUENCE [LARGE SCALE GENOMIC DNA]</scope>
    <source>
        <strain evidence="7 8">CAU 1641</strain>
    </source>
</reference>
<comment type="function">
    <text evidence="3 5">Carrier of the growing fatty acid chain in fatty acid biosynthesis.</text>
</comment>
<comment type="pathway">
    <text evidence="3 5">Lipid metabolism; fatty acid biosynthesis.</text>
</comment>
<evidence type="ECO:0000313" key="8">
    <source>
        <dbReference type="Proteomes" id="UP001207582"/>
    </source>
</evidence>
<dbReference type="InterPro" id="IPR009081">
    <property type="entry name" value="PP-bd_ACP"/>
</dbReference>
<dbReference type="NCBIfam" id="NF002148">
    <property type="entry name" value="PRK00982.1-2"/>
    <property type="match status" value="1"/>
</dbReference>
<comment type="PTM">
    <text evidence="3">4'-phosphopantetheine is transferred from CoA to a specific serine of apo-ACP by AcpS. This modification is essential for activity because fatty acids are bound in thioester linkage to the sulfhydryl of the prosthetic group.</text>
</comment>
<keyword evidence="8" id="KW-1185">Reference proteome</keyword>
<keyword evidence="3" id="KW-0443">Lipid metabolism</keyword>
<dbReference type="PANTHER" id="PTHR20863:SF76">
    <property type="entry name" value="CARRIER DOMAIN-CONTAINING PROTEIN"/>
    <property type="match status" value="1"/>
</dbReference>
<dbReference type="EMBL" id="JAPDOG010000038">
    <property type="protein sequence ID" value="MCW3784311.1"/>
    <property type="molecule type" value="Genomic_DNA"/>
</dbReference>
<gene>
    <name evidence="3 7" type="primary">acpP</name>
    <name evidence="7" type="ORF">OM960_22545</name>
</gene>
<protein>
    <recommendedName>
        <fullName evidence="3 4">Acyl carrier protein</fullName>
        <shortName evidence="3">ACP</shortName>
    </recommendedName>
</protein>